<proteinExistence type="predicted"/>
<dbReference type="AlphaFoldDB" id="A0A0D9WXY6"/>
<sequence>MRGGLDRRPADAAVRRCVPAAPSVPADPMPRPRQRRVAGVAGRGVHFPEVDLAIAAGGIGRPLLPPVSAVLALEPRRIG</sequence>
<organism evidence="1 2">
    <name type="scientific">Leersia perrieri</name>
    <dbReference type="NCBI Taxonomy" id="77586"/>
    <lineage>
        <taxon>Eukaryota</taxon>
        <taxon>Viridiplantae</taxon>
        <taxon>Streptophyta</taxon>
        <taxon>Embryophyta</taxon>
        <taxon>Tracheophyta</taxon>
        <taxon>Spermatophyta</taxon>
        <taxon>Magnoliopsida</taxon>
        <taxon>Liliopsida</taxon>
        <taxon>Poales</taxon>
        <taxon>Poaceae</taxon>
        <taxon>BOP clade</taxon>
        <taxon>Oryzoideae</taxon>
        <taxon>Oryzeae</taxon>
        <taxon>Oryzinae</taxon>
        <taxon>Leersia</taxon>
    </lineage>
</organism>
<dbReference type="Proteomes" id="UP000032180">
    <property type="component" value="Chromosome 7"/>
</dbReference>
<protein>
    <submittedName>
        <fullName evidence="1">Uncharacterized protein</fullName>
    </submittedName>
</protein>
<name>A0A0D9WXY6_9ORYZ</name>
<keyword evidence="2" id="KW-1185">Reference proteome</keyword>
<dbReference type="Gramene" id="LPERR07G09680.1">
    <property type="protein sequence ID" value="LPERR07G09680.1"/>
    <property type="gene ID" value="LPERR07G09680"/>
</dbReference>
<dbReference type="EnsemblPlants" id="LPERR07G09680.1">
    <property type="protein sequence ID" value="LPERR07G09680.1"/>
    <property type="gene ID" value="LPERR07G09680"/>
</dbReference>
<accession>A0A0D9WXY6</accession>
<reference evidence="2" key="2">
    <citation type="submission" date="2013-12" db="EMBL/GenBank/DDBJ databases">
        <authorList>
            <person name="Yu Y."/>
            <person name="Lee S."/>
            <person name="de Baynast K."/>
            <person name="Wissotski M."/>
            <person name="Liu L."/>
            <person name="Talag J."/>
            <person name="Goicoechea J."/>
            <person name="Angelova A."/>
            <person name="Jetty R."/>
            <person name="Kudrna D."/>
            <person name="Golser W."/>
            <person name="Rivera L."/>
            <person name="Zhang J."/>
            <person name="Wing R."/>
        </authorList>
    </citation>
    <scope>NUCLEOTIDE SEQUENCE</scope>
</reference>
<dbReference type="HOGENOM" id="CLU_2609518_0_0_1"/>
<evidence type="ECO:0000313" key="2">
    <source>
        <dbReference type="Proteomes" id="UP000032180"/>
    </source>
</evidence>
<evidence type="ECO:0000313" key="1">
    <source>
        <dbReference type="EnsemblPlants" id="LPERR07G09680.1"/>
    </source>
</evidence>
<reference evidence="1" key="3">
    <citation type="submission" date="2015-04" db="UniProtKB">
        <authorList>
            <consortium name="EnsemblPlants"/>
        </authorList>
    </citation>
    <scope>IDENTIFICATION</scope>
</reference>
<reference evidence="1 2" key="1">
    <citation type="submission" date="2012-08" db="EMBL/GenBank/DDBJ databases">
        <title>Oryza genome evolution.</title>
        <authorList>
            <person name="Wing R.A."/>
        </authorList>
    </citation>
    <scope>NUCLEOTIDE SEQUENCE</scope>
</reference>